<dbReference type="InterPro" id="IPR011042">
    <property type="entry name" value="6-blade_b-propeller_TolB-like"/>
</dbReference>
<name>A0ABZ0IVS0_9BACT</name>
<sequence length="313" mass="35727">MTILLNYFKHINNRRGMRITKMLLLANVISLSTGLAQEKMEGNSDFPLMEGPYMGQKPPGMVAEPFAPGIISKKGWELEGVFAPGMKEFYFTRDLGEYTSYNPDNFHPTVIGFRQENNVWKKYTEFKRKGEIVFSPDGNRMHMAKGYKDRVGDGWSERKSLGPMFDREDWGIMRLSASAKGTYVFDDYKSNDAIRISTIKDGKRQEPARMGPVVNSGKKTAHPFIAPDESYLIWDSEREGGYGDSDLYISFRQKDDSWGPAINMGDKVNSAQWDAYATVTPDGKYLLFNRKVSGRNTDIYWIDAQIIEILRPQ</sequence>
<evidence type="ECO:0000313" key="1">
    <source>
        <dbReference type="EMBL" id="WOK09150.1"/>
    </source>
</evidence>
<gene>
    <name evidence="1" type="ORF">RT717_10935</name>
</gene>
<evidence type="ECO:0000313" key="2">
    <source>
        <dbReference type="Proteomes" id="UP001302349"/>
    </source>
</evidence>
<dbReference type="InterPro" id="IPR011659">
    <property type="entry name" value="WD40"/>
</dbReference>
<reference evidence="1 2" key="1">
    <citation type="journal article" date="2023" name="Microbiol. Resour. Announc.">
        <title>Complete Genome Sequence of Imperialibacter roseus strain P4T.</title>
        <authorList>
            <person name="Tizabi D.R."/>
            <person name="Bachvaroff T."/>
            <person name="Hill R.T."/>
        </authorList>
    </citation>
    <scope>NUCLEOTIDE SEQUENCE [LARGE SCALE GENOMIC DNA]</scope>
    <source>
        <strain evidence="1 2">P4T</strain>
    </source>
</reference>
<keyword evidence="2" id="KW-1185">Reference proteome</keyword>
<dbReference type="SUPFAM" id="SSF82171">
    <property type="entry name" value="DPP6 N-terminal domain-like"/>
    <property type="match status" value="1"/>
</dbReference>
<dbReference type="Proteomes" id="UP001302349">
    <property type="component" value="Chromosome"/>
</dbReference>
<organism evidence="1 2">
    <name type="scientific">Imperialibacter roseus</name>
    <dbReference type="NCBI Taxonomy" id="1324217"/>
    <lineage>
        <taxon>Bacteria</taxon>
        <taxon>Pseudomonadati</taxon>
        <taxon>Bacteroidota</taxon>
        <taxon>Cytophagia</taxon>
        <taxon>Cytophagales</taxon>
        <taxon>Flammeovirgaceae</taxon>
        <taxon>Imperialibacter</taxon>
    </lineage>
</organism>
<dbReference type="Pfam" id="PF07676">
    <property type="entry name" value="PD40"/>
    <property type="match status" value="2"/>
</dbReference>
<protein>
    <recommendedName>
        <fullName evidence="3">WD40-like Beta Propeller Repeat</fullName>
    </recommendedName>
</protein>
<evidence type="ECO:0008006" key="3">
    <source>
        <dbReference type="Google" id="ProtNLM"/>
    </source>
</evidence>
<dbReference type="EMBL" id="CP136051">
    <property type="protein sequence ID" value="WOK09150.1"/>
    <property type="molecule type" value="Genomic_DNA"/>
</dbReference>
<dbReference type="Gene3D" id="2.120.10.30">
    <property type="entry name" value="TolB, C-terminal domain"/>
    <property type="match status" value="1"/>
</dbReference>
<accession>A0ABZ0IVS0</accession>
<dbReference type="RefSeq" id="WP_317491771.1">
    <property type="nucleotide sequence ID" value="NZ_CP136051.1"/>
</dbReference>
<proteinExistence type="predicted"/>